<dbReference type="EMBL" id="CAJVOS010000038">
    <property type="protein sequence ID" value="CAG8179693.1"/>
    <property type="molecule type" value="Genomic_DNA"/>
</dbReference>
<gene>
    <name evidence="1" type="ORF">POLS_LOCUS6912</name>
</gene>
<proteinExistence type="predicted"/>
<keyword evidence="2" id="KW-1185">Reference proteome</keyword>
<evidence type="ECO:0000313" key="1">
    <source>
        <dbReference type="EMBL" id="CAG8179693.1"/>
    </source>
</evidence>
<name>A0A9W4I0E1_PENOL</name>
<reference evidence="1" key="1">
    <citation type="submission" date="2021-07" db="EMBL/GenBank/DDBJ databases">
        <authorList>
            <person name="Branca A.L. A."/>
        </authorList>
    </citation>
    <scope>NUCLEOTIDE SEQUENCE</scope>
</reference>
<organism evidence="1 2">
    <name type="scientific">Penicillium olsonii</name>
    <dbReference type="NCBI Taxonomy" id="99116"/>
    <lineage>
        <taxon>Eukaryota</taxon>
        <taxon>Fungi</taxon>
        <taxon>Dikarya</taxon>
        <taxon>Ascomycota</taxon>
        <taxon>Pezizomycotina</taxon>
        <taxon>Eurotiomycetes</taxon>
        <taxon>Eurotiomycetidae</taxon>
        <taxon>Eurotiales</taxon>
        <taxon>Aspergillaceae</taxon>
        <taxon>Penicillium</taxon>
    </lineage>
</organism>
<evidence type="ECO:0000313" key="2">
    <source>
        <dbReference type="Proteomes" id="UP001153618"/>
    </source>
</evidence>
<dbReference type="AlphaFoldDB" id="A0A9W4I0E1"/>
<dbReference type="OrthoDB" id="4525508at2759"/>
<comment type="caution">
    <text evidence="1">The sequence shown here is derived from an EMBL/GenBank/DDBJ whole genome shotgun (WGS) entry which is preliminary data.</text>
</comment>
<sequence length="227" mass="25838">MFIGYGFPQTSLGVLAKYHAGSLHHLRFRYTTLGSDLGMATGSEIQCHSAASILDIIDLAIQFPNLLSLGINLDWTAEYELPYDILANIVQHTRLRHLELNLPNLSRCDSRPWPFPNLSKTICRAPIESFDRASLRLQSVHFVLGDLFPFKRPPNIRSHMEAFVVGERDSVGQMRFDKLWQYTQVGVLMFSGSLVPRVPPHQLRGHWPANLRQDVEGRISDLFCGRR</sequence>
<dbReference type="Proteomes" id="UP001153618">
    <property type="component" value="Unassembled WGS sequence"/>
</dbReference>
<accession>A0A9W4I0E1</accession>
<protein>
    <submittedName>
        <fullName evidence="1">Uncharacterized protein</fullName>
    </submittedName>
</protein>